<feature type="compositionally biased region" description="Low complexity" evidence="2">
    <location>
        <begin position="111"/>
        <end position="131"/>
    </location>
</feature>
<accession>A0A8H6K8B3</accession>
<evidence type="ECO:0000313" key="4">
    <source>
        <dbReference type="EMBL" id="KAF6826739.1"/>
    </source>
</evidence>
<dbReference type="SMART" id="SM00355">
    <property type="entry name" value="ZnF_C2H2"/>
    <property type="match status" value="2"/>
</dbReference>
<comment type="caution">
    <text evidence="4">The sequence shown here is derived from an EMBL/GenBank/DDBJ whole genome shotgun (WGS) entry which is preliminary data.</text>
</comment>
<dbReference type="PANTHER" id="PTHR23225:SF2">
    <property type="entry name" value="AT09679P-RELATED"/>
    <property type="match status" value="1"/>
</dbReference>
<dbReference type="PROSITE" id="PS50157">
    <property type="entry name" value="ZINC_FINGER_C2H2_2"/>
    <property type="match status" value="1"/>
</dbReference>
<evidence type="ECO:0000259" key="3">
    <source>
        <dbReference type="PROSITE" id="PS50157"/>
    </source>
</evidence>
<keyword evidence="1" id="KW-0863">Zinc-finger</keyword>
<name>A0A8H6K8B3_9PEZI</name>
<evidence type="ECO:0000256" key="1">
    <source>
        <dbReference type="PROSITE-ProRule" id="PRU00042"/>
    </source>
</evidence>
<proteinExistence type="predicted"/>
<sequence length="607" mass="67472">MAYVFTNAHGQAPPEQLYYEQQGFGQMPVSYFDGPMASSTCTPVDPNLESYSQTQFQPTWPATHNHQIQQYMNGPRTSFFITEQGHAIHNMTSPTQGVNCLPPASQRRHGSPCSQQTLSSSDSNSPPTESDVLPATPPDYSASSPYTHHKHYAPDWESQQYQTQTLLGMGMQGNVCVNPQEVNLSQSVFDDEVVPTDLNSTRTFSFCSESEELNMSQQTGTYPSRQITPEPCIKQEININEQPFPVSYPDPDRSDYMPSEPTIKSEFPMDEDEKDLDFRPKSARKRSRNPVAKFASNSSPERKRQRVSSSTTGGGHAAPRFNASVAASRSTKILCTECSTPFSDESTYQKHMKQHHTRPFVCVFNYAGCPSTFASKNEWKRHVSSQHLALQYWLCTQDACCKTTNPPNSRRSSSSPCSVSPAPPALPNGAIFNRKDLYTQHVRRMHVPPNVRKAQKAKKPTPEWDERLRSLQAEAEQTRCDLPRHMRCPAVGCNLEFNGPLAWDERMEHVARHLERAADGKEPMVHFGGEEDVTLTSWASSLHVYVVRRTNTAAGWELINPLKGEVGPSSGNGKPGSGTASVAPPSNNHNQIVVAACSDEDAEGEDE</sequence>
<feature type="domain" description="C2H2-type" evidence="3">
    <location>
        <begin position="333"/>
        <end position="357"/>
    </location>
</feature>
<protein>
    <submittedName>
        <fullName evidence="4">C2H2 finger domain-containing protein</fullName>
    </submittedName>
</protein>
<keyword evidence="1" id="KW-0479">Metal-binding</keyword>
<evidence type="ECO:0000256" key="2">
    <source>
        <dbReference type="SAM" id="MobiDB-lite"/>
    </source>
</evidence>
<feature type="region of interest" description="Disordered" evidence="2">
    <location>
        <begin position="566"/>
        <end position="590"/>
    </location>
</feature>
<dbReference type="AlphaFoldDB" id="A0A8H6K8B3"/>
<dbReference type="PANTHER" id="PTHR23225">
    <property type="entry name" value="ZINC FINGER PROTEIN"/>
    <property type="match status" value="1"/>
</dbReference>
<dbReference type="PROSITE" id="PS00028">
    <property type="entry name" value="ZINC_FINGER_C2H2_1"/>
    <property type="match status" value="1"/>
</dbReference>
<dbReference type="InterPro" id="IPR039970">
    <property type="entry name" value="TF_Grauzone"/>
</dbReference>
<keyword evidence="1" id="KW-0862">Zinc</keyword>
<dbReference type="Gene3D" id="3.30.160.60">
    <property type="entry name" value="Classic Zinc Finger"/>
    <property type="match status" value="1"/>
</dbReference>
<dbReference type="EMBL" id="WIGO01000149">
    <property type="protein sequence ID" value="KAF6826739.1"/>
    <property type="molecule type" value="Genomic_DNA"/>
</dbReference>
<dbReference type="Proteomes" id="UP000654918">
    <property type="component" value="Unassembled WGS sequence"/>
</dbReference>
<organism evidence="4 5">
    <name type="scientific">Colletotrichum plurivorum</name>
    <dbReference type="NCBI Taxonomy" id="2175906"/>
    <lineage>
        <taxon>Eukaryota</taxon>
        <taxon>Fungi</taxon>
        <taxon>Dikarya</taxon>
        <taxon>Ascomycota</taxon>
        <taxon>Pezizomycotina</taxon>
        <taxon>Sordariomycetes</taxon>
        <taxon>Hypocreomycetidae</taxon>
        <taxon>Glomerellales</taxon>
        <taxon>Glomerellaceae</taxon>
        <taxon>Colletotrichum</taxon>
        <taxon>Colletotrichum orchidearum species complex</taxon>
    </lineage>
</organism>
<dbReference type="GO" id="GO:0003700">
    <property type="term" value="F:DNA-binding transcription factor activity"/>
    <property type="evidence" value="ECO:0007669"/>
    <property type="project" value="InterPro"/>
</dbReference>
<feature type="region of interest" description="Disordered" evidence="2">
    <location>
        <begin position="91"/>
        <end position="148"/>
    </location>
</feature>
<dbReference type="InterPro" id="IPR013087">
    <property type="entry name" value="Znf_C2H2_type"/>
</dbReference>
<feature type="region of interest" description="Disordered" evidence="2">
    <location>
        <begin position="242"/>
        <end position="323"/>
    </location>
</feature>
<reference evidence="4" key="1">
    <citation type="journal article" date="2020" name="Phytopathology">
        <title>Genome Sequence Resources of Colletotrichum truncatum, C. plurivorum, C. musicola, and C. sojae: Four Species Pathogenic to Soybean (Glycine max).</title>
        <authorList>
            <person name="Rogerio F."/>
            <person name="Boufleur T.R."/>
            <person name="Ciampi-Guillardi M."/>
            <person name="Sukno S.A."/>
            <person name="Thon M.R."/>
            <person name="Massola Junior N.S."/>
            <person name="Baroncelli R."/>
        </authorList>
    </citation>
    <scope>NUCLEOTIDE SEQUENCE</scope>
    <source>
        <strain evidence="4">LFN00145</strain>
    </source>
</reference>
<evidence type="ECO:0000313" key="5">
    <source>
        <dbReference type="Proteomes" id="UP000654918"/>
    </source>
</evidence>
<gene>
    <name evidence="4" type="ORF">CPLU01_09495</name>
</gene>
<dbReference type="GO" id="GO:0008270">
    <property type="term" value="F:zinc ion binding"/>
    <property type="evidence" value="ECO:0007669"/>
    <property type="project" value="UniProtKB-KW"/>
</dbReference>
<keyword evidence="5" id="KW-1185">Reference proteome</keyword>